<organism evidence="4 5">
    <name type="scientific">Fictibacillus macauensis ZFHKF-1</name>
    <dbReference type="NCBI Taxonomy" id="1196324"/>
    <lineage>
        <taxon>Bacteria</taxon>
        <taxon>Bacillati</taxon>
        <taxon>Bacillota</taxon>
        <taxon>Bacilli</taxon>
        <taxon>Bacillales</taxon>
        <taxon>Fictibacillaceae</taxon>
        <taxon>Fictibacillus</taxon>
    </lineage>
</organism>
<evidence type="ECO:0000256" key="1">
    <source>
        <dbReference type="ARBA" id="ARBA00023002"/>
    </source>
</evidence>
<dbReference type="Pfam" id="PF02826">
    <property type="entry name" value="2-Hacid_dh_C"/>
    <property type="match status" value="1"/>
</dbReference>
<comment type="caution">
    <text evidence="4">The sequence shown here is derived from an EMBL/GenBank/DDBJ whole genome shotgun (WGS) entry which is preliminary data.</text>
</comment>
<evidence type="ECO:0000313" key="5">
    <source>
        <dbReference type="Proteomes" id="UP000004080"/>
    </source>
</evidence>
<dbReference type="CDD" id="cd05300">
    <property type="entry name" value="2-Hacid_dh_1"/>
    <property type="match status" value="1"/>
</dbReference>
<dbReference type="GO" id="GO:0051287">
    <property type="term" value="F:NAD binding"/>
    <property type="evidence" value="ECO:0007669"/>
    <property type="project" value="InterPro"/>
</dbReference>
<sequence length="317" mass="35344">MTRTLLITEKLSKQLLEPIQQLLSDWRIIASTDRDVWQQEAPHAEIIAGWHPKLSAALEGSTLRWIQAWSAGVNSLPLATLQQRHTILTNAVGVHAYPISETIFALMLGLTRNLHTYVSQQREKRWHHGNLKLELHGKTLGMLGVGAIGSETAKIAKAFGMTVLGYRHSGQRADHFDHMYTTDELHQLLPQCDYVVAALPSTEATQQLFGEKEFALMKQSAFLINVGRGDLIDEGALVHALQNGTILGAGLDVFAVEPLPQEHPFWNMPNVILTPHTAGSTEHYNERVVHDIFLPNLQNYLNDASPNINVVDYSKGY</sequence>
<dbReference type="InterPro" id="IPR029753">
    <property type="entry name" value="D-isomer_DH_CS"/>
</dbReference>
<dbReference type="PATRIC" id="fig|1196324.3.peg.1385"/>
<evidence type="ECO:0000313" key="4">
    <source>
        <dbReference type="EMBL" id="EIT86282.1"/>
    </source>
</evidence>
<dbReference type="PANTHER" id="PTHR43333">
    <property type="entry name" value="2-HACID_DH_C DOMAIN-CONTAINING PROTEIN"/>
    <property type="match status" value="1"/>
</dbReference>
<dbReference type="SUPFAM" id="SSF51735">
    <property type="entry name" value="NAD(P)-binding Rossmann-fold domains"/>
    <property type="match status" value="1"/>
</dbReference>
<dbReference type="STRING" id="1196324.A374_06771"/>
<dbReference type="PROSITE" id="PS00671">
    <property type="entry name" value="D_2_HYDROXYACID_DH_3"/>
    <property type="match status" value="1"/>
</dbReference>
<keyword evidence="5" id="KW-1185">Reference proteome</keyword>
<protein>
    <submittedName>
        <fullName evidence="4">NAD-binding D-isomer specific 2-hydroxyacid dehydrogenase protein</fullName>
    </submittedName>
</protein>
<reference evidence="4 5" key="1">
    <citation type="journal article" date="2012" name="J. Bacteriol.">
        <title>Genome of Bacillus macauensis ZFHKF-1, a Long-Chain-Forming Bacterium.</title>
        <authorList>
            <person name="Cai L."/>
            <person name="Zhang T."/>
        </authorList>
    </citation>
    <scope>NUCLEOTIDE SEQUENCE [LARGE SCALE GENOMIC DNA]</scope>
    <source>
        <strain evidence="4 5">ZFHKF-1</strain>
    </source>
</reference>
<gene>
    <name evidence="4" type="ORF">A374_06771</name>
</gene>
<keyword evidence="2" id="KW-0520">NAD</keyword>
<dbReference type="SUPFAM" id="SSF52283">
    <property type="entry name" value="Formate/glycerate dehydrogenase catalytic domain-like"/>
    <property type="match status" value="1"/>
</dbReference>
<dbReference type="GO" id="GO:0016616">
    <property type="term" value="F:oxidoreductase activity, acting on the CH-OH group of donors, NAD or NADP as acceptor"/>
    <property type="evidence" value="ECO:0007669"/>
    <property type="project" value="UniProtKB-ARBA"/>
</dbReference>
<dbReference type="FunFam" id="3.40.50.720:FF:000363">
    <property type="entry name" value="D-isomer specific 2-hydroxyacid dehydrogenase"/>
    <property type="match status" value="1"/>
</dbReference>
<name>I8AKA5_9BACL</name>
<dbReference type="InterPro" id="IPR036291">
    <property type="entry name" value="NAD(P)-bd_dom_sf"/>
</dbReference>
<keyword evidence="1" id="KW-0560">Oxidoreductase</keyword>
<accession>I8AKA5</accession>
<feature type="domain" description="D-isomer specific 2-hydroxyacid dehydrogenase NAD-binding" evidence="3">
    <location>
        <begin position="104"/>
        <end position="278"/>
    </location>
</feature>
<dbReference type="PANTHER" id="PTHR43333:SF1">
    <property type="entry name" value="D-ISOMER SPECIFIC 2-HYDROXYACID DEHYDROGENASE NAD-BINDING DOMAIN-CONTAINING PROTEIN"/>
    <property type="match status" value="1"/>
</dbReference>
<dbReference type="InterPro" id="IPR006140">
    <property type="entry name" value="D-isomer_DH_NAD-bd"/>
</dbReference>
<evidence type="ECO:0000259" key="3">
    <source>
        <dbReference type="Pfam" id="PF02826"/>
    </source>
</evidence>
<dbReference type="Proteomes" id="UP000004080">
    <property type="component" value="Unassembled WGS sequence"/>
</dbReference>
<dbReference type="RefSeq" id="WP_007201451.1">
    <property type="nucleotide sequence ID" value="NZ_AKKV01000022.1"/>
</dbReference>
<dbReference type="EMBL" id="AKKV01000022">
    <property type="protein sequence ID" value="EIT86282.1"/>
    <property type="molecule type" value="Genomic_DNA"/>
</dbReference>
<dbReference type="AlphaFoldDB" id="I8AKA5"/>
<evidence type="ECO:0000256" key="2">
    <source>
        <dbReference type="ARBA" id="ARBA00023027"/>
    </source>
</evidence>
<dbReference type="Gene3D" id="3.40.50.720">
    <property type="entry name" value="NAD(P)-binding Rossmann-like Domain"/>
    <property type="match status" value="2"/>
</dbReference>
<dbReference type="eggNOG" id="COG0111">
    <property type="taxonomic scope" value="Bacteria"/>
</dbReference>
<dbReference type="OrthoDB" id="9805416at2"/>
<proteinExistence type="predicted"/>